<reference evidence="1 2" key="1">
    <citation type="submission" date="2024-09" db="EMBL/GenBank/DDBJ databases">
        <authorList>
            <person name="Sun Q."/>
            <person name="Mori K."/>
        </authorList>
    </citation>
    <scope>NUCLEOTIDE SEQUENCE [LARGE SCALE GENOMIC DNA]</scope>
    <source>
        <strain evidence="1 2">JCM 12763</strain>
    </source>
</reference>
<comment type="caution">
    <text evidence="1">The sequence shown here is derived from an EMBL/GenBank/DDBJ whole genome shotgun (WGS) entry which is preliminary data.</text>
</comment>
<dbReference type="Proteomes" id="UP001589613">
    <property type="component" value="Unassembled WGS sequence"/>
</dbReference>
<dbReference type="RefSeq" id="WP_141339195.1">
    <property type="nucleotide sequence ID" value="NZ_JBHMAX010000005.1"/>
</dbReference>
<gene>
    <name evidence="1" type="ORF">ACFFN0_02650</name>
</gene>
<organism evidence="1 2">
    <name type="scientific">Ornithinimicrobium kibberense</name>
    <dbReference type="NCBI Taxonomy" id="282060"/>
    <lineage>
        <taxon>Bacteria</taxon>
        <taxon>Bacillati</taxon>
        <taxon>Actinomycetota</taxon>
        <taxon>Actinomycetes</taxon>
        <taxon>Micrococcales</taxon>
        <taxon>Ornithinimicrobiaceae</taxon>
        <taxon>Ornithinimicrobium</taxon>
    </lineage>
</organism>
<evidence type="ECO:0000313" key="2">
    <source>
        <dbReference type="Proteomes" id="UP001589613"/>
    </source>
</evidence>
<sequence length="496" mass="55330">MGQSDQEFILIATIAFADACTLPALTPECPFYRLTNDGTPMCEEQCQSVLRGLGYEGRPERSVQLGGLVLHGRARPGTVVRGSDDYDAAQIFMEDRVRPLSERRLAAILMDATALMQNPFFSGNLYEDLALIEQELERRGAASVEFLSYALVEAGASRIISLLLLDRLNTLGSLGETALQLPEGSATVNLDEWKDCLAHIAPKNTIDVHGLEKENPADQLMRSLAVTLAHDDVCRAALGPAFRNRVMNWLARLHRADLRGFVETPAPTVPLFLAESQEWSIPEDARWIIDRFTKTDLGSWDDKSLMLEWGAVQGNPPPLNGRVWRERVLSAEELSVAFMQRSQVMARPSRRQGLEASEYVGVARDKLLAEEYGAACEIFEGLSVLRGADGEVHNNWAFCMLPHDPQRALEILENSILFPMDDRNLRTANRAFFLHMLGRNEEAMLVLKRVSDVDAGNDILAWVHETCDAQLTLRANWTSLDYVKWLSSHLGSDLPS</sequence>
<dbReference type="EMBL" id="JBHMAX010000005">
    <property type="protein sequence ID" value="MFB9730939.1"/>
    <property type="molecule type" value="Genomic_DNA"/>
</dbReference>
<accession>A0ABV5UZG2</accession>
<name>A0ABV5UZG2_9MICO</name>
<keyword evidence="2" id="KW-1185">Reference proteome</keyword>
<evidence type="ECO:0008006" key="3">
    <source>
        <dbReference type="Google" id="ProtNLM"/>
    </source>
</evidence>
<protein>
    <recommendedName>
        <fullName evidence="3">Tetratricopeptide repeat protein</fullName>
    </recommendedName>
</protein>
<evidence type="ECO:0000313" key="1">
    <source>
        <dbReference type="EMBL" id="MFB9730939.1"/>
    </source>
</evidence>
<proteinExistence type="predicted"/>